<reference evidence="1 2" key="1">
    <citation type="submission" date="2016-01" db="EMBL/GenBank/DDBJ databases">
        <title>Mycobacterium immunogenum strain CD11_6 genome sequencing and assembly.</title>
        <authorList>
            <person name="Kaur G."/>
            <person name="Nair G.R."/>
            <person name="Mayilraj S."/>
        </authorList>
    </citation>
    <scope>NUCLEOTIDE SEQUENCE [LARGE SCALE GENOMIC DNA]</scope>
    <source>
        <strain evidence="1 2">CD11-6</strain>
    </source>
</reference>
<dbReference type="EMBL" id="LQYE01000001">
    <property type="protein sequence ID" value="OAT70639.1"/>
    <property type="molecule type" value="Genomic_DNA"/>
</dbReference>
<gene>
    <name evidence="1" type="ORF">AWB85_04785</name>
</gene>
<dbReference type="AlphaFoldDB" id="A0A179VFM1"/>
<organism evidence="1 2">
    <name type="scientific">Mycobacteroides immunogenum</name>
    <dbReference type="NCBI Taxonomy" id="83262"/>
    <lineage>
        <taxon>Bacteria</taxon>
        <taxon>Bacillati</taxon>
        <taxon>Actinomycetota</taxon>
        <taxon>Actinomycetes</taxon>
        <taxon>Mycobacteriales</taxon>
        <taxon>Mycobacteriaceae</taxon>
        <taxon>Mycobacteroides</taxon>
    </lineage>
</organism>
<accession>A0A179VFM1</accession>
<sequence length="234" mass="24806">MTNVRRLGVAAVAGMMCVAGCGGGSKTDVPPSTISSTEQRAAAPSRAARDLVLTAAELPPGFTAMDSDDQMTRSIVEQLTGQGWDGLAFSPAECRPVSMFGASAPADISRFGVIVGQDGKGEYFNEAVAAQRPDIGGLADYFRKCRSVQMTDGKMPMETAYTRVEGPQTRADELVVVEEKTTSSVLNQDAYLAYARVGEHAVWTRIRAPRDAAADRAVLDQLLTVAINKVADAS</sequence>
<protein>
    <recommendedName>
        <fullName evidence="3">PknH-like extracellular domain-containing protein</fullName>
    </recommendedName>
</protein>
<evidence type="ECO:0000313" key="1">
    <source>
        <dbReference type="EMBL" id="OAT70639.1"/>
    </source>
</evidence>
<proteinExistence type="predicted"/>
<evidence type="ECO:0008006" key="3">
    <source>
        <dbReference type="Google" id="ProtNLM"/>
    </source>
</evidence>
<evidence type="ECO:0000313" key="2">
    <source>
        <dbReference type="Proteomes" id="UP000186919"/>
    </source>
</evidence>
<name>A0A179VFM1_9MYCO</name>
<comment type="caution">
    <text evidence="1">The sequence shown here is derived from an EMBL/GenBank/DDBJ whole genome shotgun (WGS) entry which is preliminary data.</text>
</comment>
<dbReference type="RefSeq" id="WP_064627838.1">
    <property type="nucleotide sequence ID" value="NZ_LQYE01000001.1"/>
</dbReference>
<dbReference type="Proteomes" id="UP000186919">
    <property type="component" value="Unassembled WGS sequence"/>
</dbReference>